<feature type="compositionally biased region" description="Basic and acidic residues" evidence="1">
    <location>
        <begin position="580"/>
        <end position="609"/>
    </location>
</feature>
<reference evidence="2 3" key="1">
    <citation type="journal article" date="2016" name="Mol. Biol. Evol.">
        <title>Comparative Genomics of Early-Diverging Mushroom-Forming Fungi Provides Insights into the Origins of Lignocellulose Decay Capabilities.</title>
        <authorList>
            <person name="Nagy L.G."/>
            <person name="Riley R."/>
            <person name="Tritt A."/>
            <person name="Adam C."/>
            <person name="Daum C."/>
            <person name="Floudas D."/>
            <person name="Sun H."/>
            <person name="Yadav J.S."/>
            <person name="Pangilinan J."/>
            <person name="Larsson K.H."/>
            <person name="Matsuura K."/>
            <person name="Barry K."/>
            <person name="Labutti K."/>
            <person name="Kuo R."/>
            <person name="Ohm R.A."/>
            <person name="Bhattacharya S.S."/>
            <person name="Shirouzu T."/>
            <person name="Yoshinaga Y."/>
            <person name="Martin F.M."/>
            <person name="Grigoriev I.V."/>
            <person name="Hibbett D.S."/>
        </authorList>
    </citation>
    <scope>NUCLEOTIDE SEQUENCE [LARGE SCALE GENOMIC DNA]</scope>
    <source>
        <strain evidence="2 3">CBS 109695</strain>
    </source>
</reference>
<feature type="compositionally biased region" description="Basic and acidic residues" evidence="1">
    <location>
        <begin position="658"/>
        <end position="667"/>
    </location>
</feature>
<proteinExistence type="predicted"/>
<name>A0A166HD62_9AGAM</name>
<feature type="compositionally biased region" description="Low complexity" evidence="1">
    <location>
        <begin position="540"/>
        <end position="555"/>
    </location>
</feature>
<dbReference type="EMBL" id="KV417570">
    <property type="protein sequence ID" value="KZP18734.1"/>
    <property type="molecule type" value="Genomic_DNA"/>
</dbReference>
<evidence type="ECO:0000313" key="3">
    <source>
        <dbReference type="Proteomes" id="UP000076532"/>
    </source>
</evidence>
<feature type="region of interest" description="Disordered" evidence="1">
    <location>
        <begin position="334"/>
        <end position="871"/>
    </location>
</feature>
<dbReference type="AlphaFoldDB" id="A0A166HD62"/>
<feature type="compositionally biased region" description="Low complexity" evidence="1">
    <location>
        <begin position="689"/>
        <end position="698"/>
    </location>
</feature>
<dbReference type="STRING" id="436010.A0A166HD62"/>
<dbReference type="OrthoDB" id="2507336at2759"/>
<organism evidence="2 3">
    <name type="scientific">Athelia psychrophila</name>
    <dbReference type="NCBI Taxonomy" id="1759441"/>
    <lineage>
        <taxon>Eukaryota</taxon>
        <taxon>Fungi</taxon>
        <taxon>Dikarya</taxon>
        <taxon>Basidiomycota</taxon>
        <taxon>Agaricomycotina</taxon>
        <taxon>Agaricomycetes</taxon>
        <taxon>Agaricomycetidae</taxon>
        <taxon>Atheliales</taxon>
        <taxon>Atheliaceae</taxon>
        <taxon>Athelia</taxon>
    </lineage>
</organism>
<sequence length="871" mass="94617">MSELHTALVATSSRTTAPAPLDSALIFQNASDRDYRTIANGPGMHLNLAFNAGAPYVEAVFRQCAKLLGLGPAAASETVEAFFGDGAIRLAKLDDLYARRSGEQLAANADPKTAKSISKAAAKLKKLCAGVLKYTDGSQLPETRLSAFKSIVTLTTRYIGLRALFIELLVPKSIQKPMREDIARFWRSSGQSGDQEWEFFLDYAAYCLAAPDAITSVVDTLATTELSRLIALRYLAGILEMHVFWENRLKTDFQSLLPMLCALSIRLLQDLAVESDARGAIFVGDLVTLDPEGIHRMIYAVMGRLPDERSKVLFPQASREAEKLGDIAKQARLREGAEEKAGQHPSHRRPEKYARTSVNVRSESISSLNKLPHANGASLSPNQDPAMLPNPESTLVIPDRGSLGPFGPRTPRDSPEPALSIPDGGSPGLFTPMSPHGSPGVPLTNSQSNPPLPTRPIVNSPQPLRPFNRPTLLIPDRGSPGRAPEPAEVPPVISSQDGHQYDGRTPHARYRGSPVIPRMYPSRDAPVVPSDQGPPPPPGQYGYDPGSSSGESGDPYIPPGGPRRDRSGSGSGSYTSKSRKKEEEIAKREELLRKREEELERRERDVQRWEEEDPARRTGTAPANSKPSWRNVTQQSARNMRSSDMVPAPGSEEDEGREWEGGERDPEWGEVESGWGKAESGWGQEGSDWGQEGSDWGQEGSGWGEEEPTTRRTGPAPANLKPAWRTVTQRSARKKRSPGVAPQLPPPIDTSGEPSGRTRRTSWATWQPDPAMVPTPTSAEPTLLFPDRGSPGLFGPRSPRDSLYRQDSPDMASIDTSGEPPGPTQPTSWATWQPALAMAPSPSPSPIDTSGEPPSPGLFGPRSPPDSLYHQ</sequence>
<keyword evidence="3" id="KW-1185">Reference proteome</keyword>
<accession>A0A166HD62</accession>
<gene>
    <name evidence="2" type="ORF">FIBSPDRAFT_933308</name>
</gene>
<protein>
    <submittedName>
        <fullName evidence="2">Uncharacterized protein</fullName>
    </submittedName>
</protein>
<feature type="compositionally biased region" description="Basic and acidic residues" evidence="1">
    <location>
        <begin position="798"/>
        <end position="808"/>
    </location>
</feature>
<feature type="compositionally biased region" description="Polar residues" evidence="1">
    <location>
        <begin position="356"/>
        <end position="369"/>
    </location>
</feature>
<feature type="compositionally biased region" description="Polar residues" evidence="1">
    <location>
        <begin position="621"/>
        <end position="642"/>
    </location>
</feature>
<dbReference type="Proteomes" id="UP000076532">
    <property type="component" value="Unassembled WGS sequence"/>
</dbReference>
<evidence type="ECO:0000256" key="1">
    <source>
        <dbReference type="SAM" id="MobiDB-lite"/>
    </source>
</evidence>
<evidence type="ECO:0000313" key="2">
    <source>
        <dbReference type="EMBL" id="KZP18734.1"/>
    </source>
</evidence>